<dbReference type="Pfam" id="PF00916">
    <property type="entry name" value="Sulfate_transp"/>
    <property type="match status" value="1"/>
</dbReference>
<evidence type="ECO:0000256" key="1">
    <source>
        <dbReference type="ARBA" id="ARBA00004141"/>
    </source>
</evidence>
<comment type="subcellular location">
    <subcellularLocation>
        <location evidence="1">Membrane</location>
        <topology evidence="1">Multi-pass membrane protein</topology>
    </subcellularLocation>
</comment>
<organism evidence="7">
    <name type="scientific">Oikopleura dioica</name>
    <name type="common">Tunicate</name>
    <dbReference type="NCBI Taxonomy" id="34765"/>
    <lineage>
        <taxon>Eukaryota</taxon>
        <taxon>Metazoa</taxon>
        <taxon>Chordata</taxon>
        <taxon>Tunicata</taxon>
        <taxon>Appendicularia</taxon>
        <taxon>Copelata</taxon>
        <taxon>Oikopleuridae</taxon>
        <taxon>Oikopleura</taxon>
    </lineage>
</organism>
<dbReference type="Gene3D" id="3.30.750.24">
    <property type="entry name" value="STAS domain"/>
    <property type="match status" value="1"/>
</dbReference>
<protein>
    <recommendedName>
        <fullName evidence="6">STAS domain-containing protein</fullName>
    </recommendedName>
</protein>
<keyword evidence="8" id="KW-1185">Reference proteome</keyword>
<dbReference type="InterPro" id="IPR018045">
    <property type="entry name" value="S04_transporter_CS"/>
</dbReference>
<accession>E4X7X1</accession>
<dbReference type="SUPFAM" id="SSF52091">
    <property type="entry name" value="SpoIIaa-like"/>
    <property type="match status" value="1"/>
</dbReference>
<dbReference type="InterPro" id="IPR011547">
    <property type="entry name" value="SLC26A/SulP_dom"/>
</dbReference>
<proteinExistence type="predicted"/>
<feature type="transmembrane region" description="Helical" evidence="5">
    <location>
        <begin position="98"/>
        <end position="116"/>
    </location>
</feature>
<feature type="transmembrane region" description="Helical" evidence="5">
    <location>
        <begin position="381"/>
        <end position="399"/>
    </location>
</feature>
<evidence type="ECO:0000313" key="7">
    <source>
        <dbReference type="EMBL" id="CBY18794.1"/>
    </source>
</evidence>
<sequence length="674" mass="73721">MKLRDSEPERYRDLEYRYAAVPISFYIKIRQLLPYNERSRKKSRSQKSLNTLKSFFPFTNWIGEYSKDKAIGDVTAGLTVALTVIPQSLAYANLAGLPVQYGLYASFVGCFIYCLMGTSKDITLGPTAIMSLIVGNYSYNIILLQFISGFIVLAMGIFKLGFLVNYVSHAVICGFTCAASIIIAFSQMKKLLGLKNIGRHFYEAIIDVPRNLKHTKWQDLVIGLVCMVVLKSLELIKRNYTSPIESDSKIKAALRKTLWFVCTARNAVIIGIALGIGAGVDPNVTHQPFTLTGELKPGLPKPMLPEFSGDYWVPEDVKIALETVPEAEIEGCVLMHVPASMMIGKLMSGIFIVAIMGYVESIAIAKAFARKNNYKIDPGQELYAIGVASVFASFFHSYPITGSFSRTAVNAASGVQTPAGGIVTGAIVLIATQYLTPIFKYVPSAALASVIMLSAISMFDTDGVKHAYHVNKMDLVPLFVTFLVCFYEIAIGIAAGLFVSIAIVLYPHARPKLEKDNVDGGKGCIIKLDRGFDFPGAEYLEDTLIAAATYGGYKWMVCDLSKISHLDLGAVDAIHTASQQCIRKNVCLRIVLPQEDLHKKLIAGGVKRETISLTLGSALVQVGKQTKGSPEQHKRAVTSLAPEIPTDFSTTDERELRPRKSLFVEGPILGEASV</sequence>
<reference evidence="7" key="1">
    <citation type="journal article" date="2010" name="Science">
        <title>Plasticity of animal genome architecture unmasked by rapid evolution of a pelagic tunicate.</title>
        <authorList>
            <person name="Denoeud F."/>
            <person name="Henriet S."/>
            <person name="Mungpakdee S."/>
            <person name="Aury J.M."/>
            <person name="Da Silva C."/>
            <person name="Brinkmann H."/>
            <person name="Mikhaleva J."/>
            <person name="Olsen L.C."/>
            <person name="Jubin C."/>
            <person name="Canestro C."/>
            <person name="Bouquet J.M."/>
            <person name="Danks G."/>
            <person name="Poulain J."/>
            <person name="Campsteijn C."/>
            <person name="Adamski M."/>
            <person name="Cross I."/>
            <person name="Yadetie F."/>
            <person name="Muffato M."/>
            <person name="Louis A."/>
            <person name="Butcher S."/>
            <person name="Tsagkogeorga G."/>
            <person name="Konrad A."/>
            <person name="Singh S."/>
            <person name="Jensen M.F."/>
            <person name="Cong E.H."/>
            <person name="Eikeseth-Otteraa H."/>
            <person name="Noel B."/>
            <person name="Anthouard V."/>
            <person name="Porcel B.M."/>
            <person name="Kachouri-Lafond R."/>
            <person name="Nishino A."/>
            <person name="Ugolini M."/>
            <person name="Chourrout P."/>
            <person name="Nishida H."/>
            <person name="Aasland R."/>
            <person name="Huzurbazar S."/>
            <person name="Westhof E."/>
            <person name="Delsuc F."/>
            <person name="Lehrach H."/>
            <person name="Reinhardt R."/>
            <person name="Weissenbach J."/>
            <person name="Roy S.W."/>
            <person name="Artiguenave F."/>
            <person name="Postlethwait J.H."/>
            <person name="Manak J.R."/>
            <person name="Thompson E.M."/>
            <person name="Jaillon O."/>
            <person name="Du Pasquier L."/>
            <person name="Boudinot P."/>
            <person name="Liberles D.A."/>
            <person name="Volff J.N."/>
            <person name="Philippe H."/>
            <person name="Lenhard B."/>
            <person name="Roest Crollius H."/>
            <person name="Wincker P."/>
            <person name="Chourrout D."/>
        </authorList>
    </citation>
    <scope>NUCLEOTIDE SEQUENCE [LARGE SCALE GENOMIC DNA]</scope>
</reference>
<dbReference type="InterPro" id="IPR001902">
    <property type="entry name" value="SLC26A/SulP_fam"/>
</dbReference>
<dbReference type="Proteomes" id="UP000001307">
    <property type="component" value="Unassembled WGS sequence"/>
</dbReference>
<feature type="transmembrane region" description="Helical" evidence="5">
    <location>
        <begin position="479"/>
        <end position="506"/>
    </location>
</feature>
<evidence type="ECO:0000259" key="6">
    <source>
        <dbReference type="PROSITE" id="PS50801"/>
    </source>
</evidence>
<dbReference type="PROSITE" id="PS01130">
    <property type="entry name" value="SLC26A"/>
    <property type="match status" value="1"/>
</dbReference>
<evidence type="ECO:0000256" key="3">
    <source>
        <dbReference type="ARBA" id="ARBA00022989"/>
    </source>
</evidence>
<feature type="transmembrane region" description="Helical" evidence="5">
    <location>
        <begin position="70"/>
        <end position="92"/>
    </location>
</feature>
<evidence type="ECO:0000313" key="8">
    <source>
        <dbReference type="Proteomes" id="UP000001307"/>
    </source>
</evidence>
<keyword evidence="4 5" id="KW-0472">Membrane</keyword>
<evidence type="ECO:0000256" key="2">
    <source>
        <dbReference type="ARBA" id="ARBA00022692"/>
    </source>
</evidence>
<feature type="transmembrane region" description="Helical" evidence="5">
    <location>
        <begin position="258"/>
        <end position="280"/>
    </location>
</feature>
<dbReference type="PROSITE" id="PS50801">
    <property type="entry name" value="STAS"/>
    <property type="match status" value="1"/>
</dbReference>
<gene>
    <name evidence="7" type="ORF">GSOID_T00003661001</name>
</gene>
<keyword evidence="2 5" id="KW-0812">Transmembrane</keyword>
<dbReference type="EMBL" id="FN653028">
    <property type="protein sequence ID" value="CBY18794.1"/>
    <property type="molecule type" value="Genomic_DNA"/>
</dbReference>
<feature type="transmembrane region" description="Helical" evidence="5">
    <location>
        <begin position="438"/>
        <end position="459"/>
    </location>
</feature>
<dbReference type="Pfam" id="PF01740">
    <property type="entry name" value="STAS"/>
    <property type="match status" value="1"/>
</dbReference>
<dbReference type="InterPro" id="IPR036513">
    <property type="entry name" value="STAS_dom_sf"/>
</dbReference>
<dbReference type="GO" id="GO:0008271">
    <property type="term" value="F:secondary active sulfate transmembrane transporter activity"/>
    <property type="evidence" value="ECO:0007669"/>
    <property type="project" value="InterPro"/>
</dbReference>
<dbReference type="InParanoid" id="E4X7X1"/>
<dbReference type="OrthoDB" id="288203at2759"/>
<feature type="transmembrane region" description="Helical" evidence="5">
    <location>
        <begin position="137"/>
        <end position="160"/>
    </location>
</feature>
<feature type="domain" description="STAS" evidence="6">
    <location>
        <begin position="525"/>
        <end position="606"/>
    </location>
</feature>
<evidence type="ECO:0000256" key="4">
    <source>
        <dbReference type="ARBA" id="ARBA00023136"/>
    </source>
</evidence>
<feature type="transmembrane region" description="Helical" evidence="5">
    <location>
        <begin position="411"/>
        <end position="431"/>
    </location>
</feature>
<name>E4X7X1_OIKDI</name>
<dbReference type="AlphaFoldDB" id="E4X7X1"/>
<keyword evidence="3 5" id="KW-1133">Transmembrane helix</keyword>
<dbReference type="PANTHER" id="PTHR11814">
    <property type="entry name" value="SULFATE TRANSPORTER"/>
    <property type="match status" value="1"/>
</dbReference>
<dbReference type="InterPro" id="IPR002645">
    <property type="entry name" value="STAS_dom"/>
</dbReference>
<dbReference type="GO" id="GO:0016020">
    <property type="term" value="C:membrane"/>
    <property type="evidence" value="ECO:0007669"/>
    <property type="project" value="UniProtKB-SubCell"/>
</dbReference>
<feature type="transmembrane region" description="Helical" evidence="5">
    <location>
        <begin position="346"/>
        <end position="369"/>
    </location>
</feature>
<feature type="transmembrane region" description="Helical" evidence="5">
    <location>
        <begin position="166"/>
        <end position="185"/>
    </location>
</feature>
<evidence type="ECO:0000256" key="5">
    <source>
        <dbReference type="SAM" id="Phobius"/>
    </source>
</evidence>